<evidence type="ECO:0000259" key="1">
    <source>
        <dbReference type="PROSITE" id="PS50011"/>
    </source>
</evidence>
<dbReference type="SUPFAM" id="SSF56112">
    <property type="entry name" value="Protein kinase-like (PK-like)"/>
    <property type="match status" value="1"/>
</dbReference>
<evidence type="ECO:0000313" key="2">
    <source>
        <dbReference type="EMBL" id="ORX49096.1"/>
    </source>
</evidence>
<proteinExistence type="predicted"/>
<sequence length="123" mass="13590">MPSTRPTTTSLPYHIFLAPERPSSPTLPPSALVSPSIDIWSLGLCLYTLVTGEKPFESMYQYQNSGERQTLQGHVDGLVASAGQADASFQLLLSRMLQVSPDLCDSLDSLIHLWIQENQLEDE</sequence>
<dbReference type="Gene3D" id="1.10.510.10">
    <property type="entry name" value="Transferase(Phosphotransferase) domain 1"/>
    <property type="match status" value="1"/>
</dbReference>
<dbReference type="PROSITE" id="PS50011">
    <property type="entry name" value="PROTEIN_KINASE_DOM"/>
    <property type="match status" value="1"/>
</dbReference>
<protein>
    <recommendedName>
        <fullName evidence="1">Protein kinase domain-containing protein</fullName>
    </recommendedName>
</protein>
<comment type="caution">
    <text evidence="2">The sequence shown here is derived from an EMBL/GenBank/DDBJ whole genome shotgun (WGS) entry which is preliminary data.</text>
</comment>
<dbReference type="Proteomes" id="UP000242146">
    <property type="component" value="Unassembled WGS sequence"/>
</dbReference>
<gene>
    <name evidence="2" type="ORF">DM01DRAFT_1376448</name>
</gene>
<dbReference type="GO" id="GO:0004672">
    <property type="term" value="F:protein kinase activity"/>
    <property type="evidence" value="ECO:0007669"/>
    <property type="project" value="InterPro"/>
</dbReference>
<feature type="domain" description="Protein kinase" evidence="1">
    <location>
        <begin position="1"/>
        <end position="115"/>
    </location>
</feature>
<dbReference type="OrthoDB" id="1668230at2759"/>
<dbReference type="InterPro" id="IPR000719">
    <property type="entry name" value="Prot_kinase_dom"/>
</dbReference>
<reference evidence="2 3" key="1">
    <citation type="submission" date="2016-07" db="EMBL/GenBank/DDBJ databases">
        <title>Pervasive Adenine N6-methylation of Active Genes in Fungi.</title>
        <authorList>
            <consortium name="DOE Joint Genome Institute"/>
            <person name="Mondo S.J."/>
            <person name="Dannebaum R.O."/>
            <person name="Kuo R.C."/>
            <person name="Labutti K."/>
            <person name="Haridas S."/>
            <person name="Kuo A."/>
            <person name="Salamov A."/>
            <person name="Ahrendt S.R."/>
            <person name="Lipzen A."/>
            <person name="Sullivan W."/>
            <person name="Andreopoulos W.B."/>
            <person name="Clum A."/>
            <person name="Lindquist E."/>
            <person name="Daum C."/>
            <person name="Ramamoorthy G.K."/>
            <person name="Gryganskyi A."/>
            <person name="Culley D."/>
            <person name="Magnuson J.K."/>
            <person name="James T.Y."/>
            <person name="O'Malley M.A."/>
            <person name="Stajich J.E."/>
            <person name="Spatafora J.W."/>
            <person name="Visel A."/>
            <person name="Grigoriev I.V."/>
        </authorList>
    </citation>
    <scope>NUCLEOTIDE SEQUENCE [LARGE SCALE GENOMIC DNA]</scope>
    <source>
        <strain evidence="2 3">NRRL 3301</strain>
    </source>
</reference>
<name>A0A1X2GBH1_9FUNG</name>
<dbReference type="Pfam" id="PF00069">
    <property type="entry name" value="Pkinase"/>
    <property type="match status" value="1"/>
</dbReference>
<keyword evidence="3" id="KW-1185">Reference proteome</keyword>
<dbReference type="AlphaFoldDB" id="A0A1X2GBH1"/>
<dbReference type="STRING" id="101127.A0A1X2GBH1"/>
<organism evidence="2 3">
    <name type="scientific">Hesseltinella vesiculosa</name>
    <dbReference type="NCBI Taxonomy" id="101127"/>
    <lineage>
        <taxon>Eukaryota</taxon>
        <taxon>Fungi</taxon>
        <taxon>Fungi incertae sedis</taxon>
        <taxon>Mucoromycota</taxon>
        <taxon>Mucoromycotina</taxon>
        <taxon>Mucoromycetes</taxon>
        <taxon>Mucorales</taxon>
        <taxon>Cunninghamellaceae</taxon>
        <taxon>Hesseltinella</taxon>
    </lineage>
</organism>
<evidence type="ECO:0000313" key="3">
    <source>
        <dbReference type="Proteomes" id="UP000242146"/>
    </source>
</evidence>
<accession>A0A1X2GBH1</accession>
<dbReference type="EMBL" id="MCGT01000027">
    <property type="protein sequence ID" value="ORX49096.1"/>
    <property type="molecule type" value="Genomic_DNA"/>
</dbReference>
<dbReference type="GO" id="GO:0005524">
    <property type="term" value="F:ATP binding"/>
    <property type="evidence" value="ECO:0007669"/>
    <property type="project" value="InterPro"/>
</dbReference>
<dbReference type="InterPro" id="IPR011009">
    <property type="entry name" value="Kinase-like_dom_sf"/>
</dbReference>